<evidence type="ECO:0000256" key="1">
    <source>
        <dbReference type="ARBA" id="ARBA00022729"/>
    </source>
</evidence>
<dbReference type="GO" id="GO:0005886">
    <property type="term" value="C:plasma membrane"/>
    <property type="evidence" value="ECO:0007669"/>
    <property type="project" value="TreeGrafter"/>
</dbReference>
<dbReference type="EMBL" id="JAFBMS010000844">
    <property type="protein sequence ID" value="KAG9329916.1"/>
    <property type="molecule type" value="Genomic_DNA"/>
</dbReference>
<evidence type="ECO:0000256" key="2">
    <source>
        <dbReference type="ARBA" id="ARBA00022859"/>
    </source>
</evidence>
<proteinExistence type="predicted"/>
<dbReference type="Pfam" id="PF07686">
    <property type="entry name" value="V-set"/>
    <property type="match status" value="1"/>
</dbReference>
<keyword evidence="7" id="KW-1185">Reference proteome</keyword>
<feature type="region of interest" description="Disordered" evidence="3">
    <location>
        <begin position="1"/>
        <end position="27"/>
    </location>
</feature>
<dbReference type="InterPro" id="IPR013106">
    <property type="entry name" value="Ig_V-set"/>
</dbReference>
<name>A0A8T2MQT8_9TELE</name>
<accession>A0A8T2MQT8</accession>
<dbReference type="EMBL" id="JAFBMS010000005">
    <property type="protein sequence ID" value="KAG9352056.1"/>
    <property type="molecule type" value="Genomic_DNA"/>
</dbReference>
<reference evidence="5" key="1">
    <citation type="thesis" date="2021" institute="BYU ScholarsArchive" country="Provo, UT, USA">
        <title>Applications of and Algorithms for Genome Assembly and Genomic Analyses with an Emphasis on Marine Teleosts.</title>
        <authorList>
            <person name="Pickett B.D."/>
        </authorList>
    </citation>
    <scope>NUCLEOTIDE SEQUENCE</scope>
    <source>
        <strain evidence="5">HI-2016</strain>
    </source>
</reference>
<evidence type="ECO:0000256" key="3">
    <source>
        <dbReference type="SAM" id="MobiDB-lite"/>
    </source>
</evidence>
<dbReference type="GO" id="GO:0002376">
    <property type="term" value="P:immune system process"/>
    <property type="evidence" value="ECO:0007669"/>
    <property type="project" value="UniProtKB-KW"/>
</dbReference>
<evidence type="ECO:0000313" key="5">
    <source>
        <dbReference type="EMBL" id="KAG9329916.1"/>
    </source>
</evidence>
<dbReference type="AlphaFoldDB" id="A0A8T2MQT8"/>
<dbReference type="Gene3D" id="2.60.40.10">
    <property type="entry name" value="Immunoglobulins"/>
    <property type="match status" value="1"/>
</dbReference>
<dbReference type="InterPro" id="IPR036179">
    <property type="entry name" value="Ig-like_dom_sf"/>
</dbReference>
<comment type="caution">
    <text evidence="5">The sequence shown here is derived from an EMBL/GenBank/DDBJ whole genome shotgun (WGS) entry which is preliminary data.</text>
</comment>
<dbReference type="SMART" id="SM00406">
    <property type="entry name" value="IGv"/>
    <property type="match status" value="1"/>
</dbReference>
<keyword evidence="2" id="KW-0391">Immunity</keyword>
<evidence type="ECO:0000259" key="4">
    <source>
        <dbReference type="PROSITE" id="PS50835"/>
    </source>
</evidence>
<protein>
    <recommendedName>
        <fullName evidence="4">Ig-like domain-containing protein</fullName>
    </recommendedName>
</protein>
<keyword evidence="1" id="KW-0732">Signal</keyword>
<dbReference type="OrthoDB" id="8947657at2759"/>
<dbReference type="InterPro" id="IPR007110">
    <property type="entry name" value="Ig-like_dom"/>
</dbReference>
<sequence length="124" mass="13603">MLQEMMSSKGRRQEVFKMQNSAEGQAGVEVTQSPAVLILKPGQPAGISCTQSTSYTNMYWYQQKSNGPLQFLFYTATSDDATEKGEGVPARFTVSRKSLQKTDLQISGVEAEDTAVYYCAASPQ</sequence>
<evidence type="ECO:0000313" key="6">
    <source>
        <dbReference type="EMBL" id="KAG9352056.1"/>
    </source>
</evidence>
<evidence type="ECO:0000313" key="7">
    <source>
        <dbReference type="Proteomes" id="UP000824540"/>
    </source>
</evidence>
<dbReference type="PANTHER" id="PTHR23268">
    <property type="entry name" value="T-CELL RECEPTOR BETA CHAIN"/>
    <property type="match status" value="1"/>
</dbReference>
<feature type="domain" description="Ig-like" evidence="4">
    <location>
        <begin position="28"/>
        <end position="124"/>
    </location>
</feature>
<dbReference type="GO" id="GO:0007166">
    <property type="term" value="P:cell surface receptor signaling pathway"/>
    <property type="evidence" value="ECO:0007669"/>
    <property type="project" value="TreeGrafter"/>
</dbReference>
<dbReference type="PROSITE" id="PS50835">
    <property type="entry name" value="IG_LIKE"/>
    <property type="match status" value="1"/>
</dbReference>
<dbReference type="InterPro" id="IPR013783">
    <property type="entry name" value="Ig-like_fold"/>
</dbReference>
<organism evidence="5 7">
    <name type="scientific">Albula glossodonta</name>
    <name type="common">roundjaw bonefish</name>
    <dbReference type="NCBI Taxonomy" id="121402"/>
    <lineage>
        <taxon>Eukaryota</taxon>
        <taxon>Metazoa</taxon>
        <taxon>Chordata</taxon>
        <taxon>Craniata</taxon>
        <taxon>Vertebrata</taxon>
        <taxon>Euteleostomi</taxon>
        <taxon>Actinopterygii</taxon>
        <taxon>Neopterygii</taxon>
        <taxon>Teleostei</taxon>
        <taxon>Albuliformes</taxon>
        <taxon>Albulidae</taxon>
        <taxon>Albula</taxon>
    </lineage>
</organism>
<dbReference type="Proteomes" id="UP000824540">
    <property type="component" value="Unassembled WGS sequence"/>
</dbReference>
<dbReference type="SUPFAM" id="SSF48726">
    <property type="entry name" value="Immunoglobulin"/>
    <property type="match status" value="1"/>
</dbReference>
<dbReference type="InterPro" id="IPR050413">
    <property type="entry name" value="TCR_beta_variable"/>
</dbReference>
<gene>
    <name evidence="6" type="ORF">JZ751_020469</name>
    <name evidence="5" type="ORF">JZ751_028607</name>
</gene>